<organism evidence="2">
    <name type="scientific">Coccidioides posadasii (strain RMSCC 757 / Silveira)</name>
    <name type="common">Valley fever fungus</name>
    <dbReference type="NCBI Taxonomy" id="443226"/>
    <lineage>
        <taxon>Eukaryota</taxon>
        <taxon>Fungi</taxon>
        <taxon>Dikarya</taxon>
        <taxon>Ascomycota</taxon>
        <taxon>Pezizomycotina</taxon>
        <taxon>Eurotiomycetes</taxon>
        <taxon>Eurotiomycetidae</taxon>
        <taxon>Onygenales</taxon>
        <taxon>Onygenaceae</taxon>
        <taxon>Coccidioides</taxon>
    </lineage>
</organism>
<sequence>MCADWRLRCAFTGVLTWSPQRHRPGILTSELGNKGLSSLFYVSLRCACWKSELLLTIASPGILTAHPFPIRSMKLPARRSWLEEWRGCRPLIPTLAILPLTHPYPQGE</sequence>
<proteinExistence type="predicted"/>
<gene>
    <name evidence="1" type="ORF">CPSG_04040</name>
</gene>
<dbReference type="VEuPathDB" id="FungiDB:CPSG_04040"/>
<reference evidence="2" key="1">
    <citation type="journal article" date="2010" name="Genome Res.">
        <title>Population genomic sequencing of Coccidioides fungi reveals recent hybridization and transposon control.</title>
        <authorList>
            <person name="Neafsey D.E."/>
            <person name="Barker B.M."/>
            <person name="Sharpton T.J."/>
            <person name="Stajich J.E."/>
            <person name="Park D.J."/>
            <person name="Whiston E."/>
            <person name="Hung C.-Y."/>
            <person name="McMahan C."/>
            <person name="White J."/>
            <person name="Sykes S."/>
            <person name="Heiman D."/>
            <person name="Young S."/>
            <person name="Zeng Q."/>
            <person name="Abouelleil A."/>
            <person name="Aftuck L."/>
            <person name="Bessette D."/>
            <person name="Brown A."/>
            <person name="FitzGerald M."/>
            <person name="Lui A."/>
            <person name="Macdonald J.P."/>
            <person name="Priest M."/>
            <person name="Orbach M.J."/>
            <person name="Galgiani J.N."/>
            <person name="Kirkland T.N."/>
            <person name="Cole G.T."/>
            <person name="Birren B.W."/>
            <person name="Henn M.R."/>
            <person name="Taylor J.W."/>
            <person name="Rounsley S.D."/>
        </authorList>
    </citation>
    <scope>NUCLEOTIDE SEQUENCE [LARGE SCALE GENOMIC DNA]</scope>
    <source>
        <strain evidence="2">RMSCC 757 / Silveira</strain>
    </source>
</reference>
<reference evidence="2" key="2">
    <citation type="submission" date="2010-03" db="EMBL/GenBank/DDBJ databases">
        <title>The genome sequence of Coccidioides posadasii strain Silveira.</title>
        <authorList>
            <consortium name="The Broad Institute Genome Sequencing Center for Infectious Disease"/>
            <person name="Neafsey D."/>
            <person name="Orbach M."/>
            <person name="Henn M.R."/>
            <person name="Cole G.T."/>
            <person name="Galgiani J."/>
            <person name="Gardner M.J."/>
            <person name="Kirkland T.N."/>
            <person name="Taylor J.W."/>
            <person name="Young S.K."/>
            <person name="Zeng Q."/>
            <person name="Koehrsen M."/>
            <person name="Alvarado L."/>
            <person name="Berlin A."/>
            <person name="Borenstein D."/>
            <person name="Chapman S.B."/>
            <person name="Chen Z."/>
            <person name="Engels R."/>
            <person name="Freedman E."/>
            <person name="Gellesch M."/>
            <person name="Goldberg J."/>
            <person name="Griggs A."/>
            <person name="Gujja S."/>
            <person name="Heilman E."/>
            <person name="Heiman D."/>
            <person name="Howarth C."/>
            <person name="Jen D."/>
            <person name="Larson L."/>
            <person name="Mehta T."/>
            <person name="Neiman D."/>
            <person name="Park D."/>
            <person name="Pearson M."/>
            <person name="Richards J."/>
            <person name="Roberts A."/>
            <person name="Saif S."/>
            <person name="Shea T."/>
            <person name="Shenoy N."/>
            <person name="Sisk P."/>
            <person name="Stolte C."/>
            <person name="Sykes S."/>
            <person name="Walk T."/>
            <person name="White J."/>
            <person name="Yandava C."/>
            <person name="Haas B."/>
            <person name="Nusbaum C."/>
            <person name="Birren B."/>
        </authorList>
    </citation>
    <scope>NUCLEOTIDE SEQUENCE [LARGE SCALE GENOMIC DNA]</scope>
    <source>
        <strain evidence="2">RMSCC 757 / Silveira</strain>
    </source>
</reference>
<evidence type="ECO:0000313" key="1">
    <source>
        <dbReference type="EMBL" id="EFW19656.1"/>
    </source>
</evidence>
<dbReference type="AlphaFoldDB" id="E9D1I2"/>
<dbReference type="EMBL" id="GL636490">
    <property type="protein sequence ID" value="EFW19656.1"/>
    <property type="molecule type" value="Genomic_DNA"/>
</dbReference>
<keyword evidence="2" id="KW-1185">Reference proteome</keyword>
<name>E9D1I2_COCPS</name>
<accession>E9D1I2</accession>
<dbReference type="HOGENOM" id="CLU_2196731_0_0_1"/>
<evidence type="ECO:0000313" key="2">
    <source>
        <dbReference type="Proteomes" id="UP000002497"/>
    </source>
</evidence>
<protein>
    <submittedName>
        <fullName evidence="1">Uncharacterized protein</fullName>
    </submittedName>
</protein>
<dbReference type="Proteomes" id="UP000002497">
    <property type="component" value="Unassembled WGS sequence"/>
</dbReference>